<dbReference type="OMA" id="QASCITH"/>
<dbReference type="InterPro" id="IPR049172">
    <property type="entry name" value="DUF6857_pln"/>
</dbReference>
<evidence type="ECO:0000313" key="4">
    <source>
        <dbReference type="EMBL" id="KAH7446572.1"/>
    </source>
</evidence>
<evidence type="ECO:0000256" key="1">
    <source>
        <dbReference type="SAM" id="MobiDB-lite"/>
    </source>
</evidence>
<dbReference type="OrthoDB" id="1920506at2759"/>
<reference evidence="4" key="1">
    <citation type="submission" date="2021-08" db="EMBL/GenBank/DDBJ databases">
        <title>WGS assembly of Ceratopteris richardii.</title>
        <authorList>
            <person name="Marchant D.B."/>
            <person name="Chen G."/>
            <person name="Jenkins J."/>
            <person name="Shu S."/>
            <person name="Leebens-Mack J."/>
            <person name="Grimwood J."/>
            <person name="Schmutz J."/>
            <person name="Soltis P."/>
            <person name="Soltis D."/>
            <person name="Chen Z.-H."/>
        </authorList>
    </citation>
    <scope>NUCLEOTIDE SEQUENCE</scope>
    <source>
        <strain evidence="4">Whitten #5841</strain>
        <tissue evidence="4">Leaf</tissue>
    </source>
</reference>
<feature type="compositionally biased region" description="Polar residues" evidence="1">
    <location>
        <begin position="186"/>
        <end position="208"/>
    </location>
</feature>
<accession>A0A8T2VGX0</accession>
<name>A0A8T2VGX0_CERRI</name>
<dbReference type="Proteomes" id="UP000825935">
    <property type="component" value="Chromosome 1"/>
</dbReference>
<feature type="compositionally biased region" description="Low complexity" evidence="1">
    <location>
        <begin position="407"/>
        <end position="419"/>
    </location>
</feature>
<organism evidence="4 5">
    <name type="scientific">Ceratopteris richardii</name>
    <name type="common">Triangle waterfern</name>
    <dbReference type="NCBI Taxonomy" id="49495"/>
    <lineage>
        <taxon>Eukaryota</taxon>
        <taxon>Viridiplantae</taxon>
        <taxon>Streptophyta</taxon>
        <taxon>Embryophyta</taxon>
        <taxon>Tracheophyta</taxon>
        <taxon>Polypodiopsida</taxon>
        <taxon>Polypodiidae</taxon>
        <taxon>Polypodiales</taxon>
        <taxon>Pteridineae</taxon>
        <taxon>Pteridaceae</taxon>
        <taxon>Parkerioideae</taxon>
        <taxon>Ceratopteris</taxon>
    </lineage>
</organism>
<sequence>MAMLQSGMLLKMLENIDSGCKVVGEHRSVLLQVIGIVPALAGQELWPNLGFHINVSDSSHSMYVSLSPEADDSELVLSGKLQLGQFLYAERLQPGSPFPRLVGIKTMQVRNSHLSNPEDLASRVIQIPQRCISELIPCQNIASNAHVATGGEKRKTIGAIPCEGLPTKWGMSTPVSGRRPSEKPISVQSNRQIPNRSFNKTTSKQSSPFKVYSENDEHGRTISSTRKGTIKHSETKLTDRKNLCNNPSSCSALKTHSPSKTNVVTDDYLPRYKAFLFEKTPIKNQSHDTLGGKYTQKRNLSSAFKNSMGRKAPVEQEICSLSSRCRRAPPSTMRNRMESPANRIDEKYGRSHRFTSTGRASVNSCLPSQKFMRGSDPGDHKSERSGRRSWDPSPVSISCRSLDNFGTTSSSSLKTPSSKHGLKTGVKGQITAQQSSAQAKRGSAEQASCITHPDKLKSPLLVRNQNLPSIYHQKWTDGSVSWDCLSKSLSTLAHEVVNIKKSALLAAAQALQEASAAESVLRNVSMFAELKSSSRPEFPRESMQKFFCMCGSLGKAINVTESLSKMYQIENLPFYMDTREAHLCMERLQRAGSWVAAAMSTDLTTISSTNNVLNSSSAAHQVASKRCDGVFGGRVNGRAPENGKGLCPSSFYKGASPSPAHARGQSSPSRITGRMKSPLVNQSNGNRYKGEPQVTVGIESMKVSHKRNIALTEREAYSIGRELVQDMKIEEVLNNKWVQGKEVMQISQLAEQLHSESQKWFFNYMEEALECGFHFNRVSAHMGVKRRSLKGGNMLASAFPHLKQLNDWIGELDLKMLDSHMLDILDRLKKKICVFVLEHVDSISTKGRQSI</sequence>
<comment type="caution">
    <text evidence="4">The sequence shown here is derived from an EMBL/GenBank/DDBJ whole genome shotgun (WGS) entry which is preliminary data.</text>
</comment>
<dbReference type="InterPro" id="IPR048297">
    <property type="entry name" value="DUF936_dom_pln"/>
</dbReference>
<feature type="region of interest" description="Disordered" evidence="1">
    <location>
        <begin position="170"/>
        <end position="221"/>
    </location>
</feature>
<evidence type="ECO:0000259" key="2">
    <source>
        <dbReference type="Pfam" id="PF06075"/>
    </source>
</evidence>
<evidence type="ECO:0000259" key="3">
    <source>
        <dbReference type="Pfam" id="PF21647"/>
    </source>
</evidence>
<keyword evidence="5" id="KW-1185">Reference proteome</keyword>
<dbReference type="PANTHER" id="PTHR31928">
    <property type="entry name" value="EXPRESSED PROTEIN"/>
    <property type="match status" value="1"/>
</dbReference>
<evidence type="ECO:0000313" key="5">
    <source>
        <dbReference type="Proteomes" id="UP000825935"/>
    </source>
</evidence>
<feature type="region of interest" description="Disordered" evidence="1">
    <location>
        <begin position="652"/>
        <end position="690"/>
    </location>
</feature>
<feature type="domain" description="DUF936" evidence="2">
    <location>
        <begin position="4"/>
        <end position="121"/>
    </location>
</feature>
<feature type="compositionally biased region" description="Polar residues" evidence="1">
    <location>
        <begin position="395"/>
        <end position="406"/>
    </location>
</feature>
<feature type="domain" description="DUF6857" evidence="3">
    <location>
        <begin position="472"/>
        <end position="843"/>
    </location>
</feature>
<dbReference type="PANTHER" id="PTHR31928:SF4">
    <property type="entry name" value="OS08G0541500 PROTEIN"/>
    <property type="match status" value="1"/>
</dbReference>
<feature type="region of interest" description="Disordered" evidence="1">
    <location>
        <begin position="326"/>
        <end position="444"/>
    </location>
</feature>
<dbReference type="Pfam" id="PF06075">
    <property type="entry name" value="DUF936"/>
    <property type="match status" value="1"/>
</dbReference>
<proteinExistence type="predicted"/>
<protein>
    <submittedName>
        <fullName evidence="4">Uncharacterized protein</fullName>
    </submittedName>
</protein>
<gene>
    <name evidence="4" type="ORF">KP509_01G062700</name>
</gene>
<dbReference type="AlphaFoldDB" id="A0A8T2VGX0"/>
<dbReference type="InterPro" id="IPR010341">
    <property type="entry name" value="DUF936_pln"/>
</dbReference>
<feature type="compositionally biased region" description="Basic and acidic residues" evidence="1">
    <location>
        <begin position="376"/>
        <end position="390"/>
    </location>
</feature>
<dbReference type="Pfam" id="PF21647">
    <property type="entry name" value="DUF6857"/>
    <property type="match status" value="1"/>
</dbReference>
<dbReference type="EMBL" id="CM035406">
    <property type="protein sequence ID" value="KAH7446572.1"/>
    <property type="molecule type" value="Genomic_DNA"/>
</dbReference>
<feature type="compositionally biased region" description="Polar residues" evidence="1">
    <location>
        <begin position="354"/>
        <end position="367"/>
    </location>
</feature>